<evidence type="ECO:0000256" key="4">
    <source>
        <dbReference type="ARBA" id="ARBA00023098"/>
    </source>
</evidence>
<evidence type="ECO:0000256" key="1">
    <source>
        <dbReference type="ARBA" id="ARBA00000798"/>
    </source>
</evidence>
<dbReference type="SUPFAM" id="SSF56024">
    <property type="entry name" value="Phospholipase D/nuclease"/>
    <property type="match status" value="2"/>
</dbReference>
<feature type="non-terminal residue" evidence="7">
    <location>
        <position position="1"/>
    </location>
</feature>
<evidence type="ECO:0000313" key="7">
    <source>
        <dbReference type="EMBL" id="MEJ8824119.1"/>
    </source>
</evidence>
<evidence type="ECO:0000313" key="8">
    <source>
        <dbReference type="Proteomes" id="UP001363010"/>
    </source>
</evidence>
<proteinExistence type="predicted"/>
<dbReference type="SMART" id="SM00155">
    <property type="entry name" value="PLDc"/>
    <property type="match status" value="2"/>
</dbReference>
<dbReference type="PANTHER" id="PTHR18896:SF76">
    <property type="entry name" value="PHOSPHOLIPASE"/>
    <property type="match status" value="1"/>
</dbReference>
<dbReference type="PROSITE" id="PS50035">
    <property type="entry name" value="PLD"/>
    <property type="match status" value="1"/>
</dbReference>
<dbReference type="InterPro" id="IPR001736">
    <property type="entry name" value="PLipase_D/transphosphatidylase"/>
</dbReference>
<dbReference type="Proteomes" id="UP001363010">
    <property type="component" value="Unassembled WGS sequence"/>
</dbReference>
<keyword evidence="8" id="KW-1185">Reference proteome</keyword>
<comment type="catalytic activity">
    <reaction evidence="1">
        <text>a 1,2-diacyl-sn-glycero-3-phosphocholine + H2O = a 1,2-diacyl-sn-glycero-3-phosphate + choline + H(+)</text>
        <dbReference type="Rhea" id="RHEA:14445"/>
        <dbReference type="ChEBI" id="CHEBI:15354"/>
        <dbReference type="ChEBI" id="CHEBI:15377"/>
        <dbReference type="ChEBI" id="CHEBI:15378"/>
        <dbReference type="ChEBI" id="CHEBI:57643"/>
        <dbReference type="ChEBI" id="CHEBI:58608"/>
        <dbReference type="EC" id="3.1.4.4"/>
    </reaction>
</comment>
<feature type="domain" description="PLD phosphodiesterase" evidence="6">
    <location>
        <begin position="457"/>
        <end position="484"/>
    </location>
</feature>
<organism evidence="7 8">
    <name type="scientific">Variovorax humicola</name>
    <dbReference type="NCBI Taxonomy" id="1769758"/>
    <lineage>
        <taxon>Bacteria</taxon>
        <taxon>Pseudomonadati</taxon>
        <taxon>Pseudomonadota</taxon>
        <taxon>Betaproteobacteria</taxon>
        <taxon>Burkholderiales</taxon>
        <taxon>Comamonadaceae</taxon>
        <taxon>Variovorax</taxon>
    </lineage>
</organism>
<evidence type="ECO:0000259" key="6">
    <source>
        <dbReference type="PROSITE" id="PS50035"/>
    </source>
</evidence>
<feature type="region of interest" description="Disordered" evidence="5">
    <location>
        <begin position="112"/>
        <end position="138"/>
    </location>
</feature>
<gene>
    <name evidence="7" type="ORF">WKW80_19140</name>
</gene>
<keyword evidence="2" id="KW-0677">Repeat</keyword>
<evidence type="ECO:0000256" key="2">
    <source>
        <dbReference type="ARBA" id="ARBA00022737"/>
    </source>
</evidence>
<keyword evidence="3" id="KW-0378">Hydrolase</keyword>
<protein>
    <submittedName>
        <fullName evidence="7">Phospholipase D-like domain-containing protein</fullName>
    </submittedName>
</protein>
<dbReference type="InterPro" id="IPR025202">
    <property type="entry name" value="PLD-like_dom"/>
</dbReference>
<dbReference type="PANTHER" id="PTHR18896">
    <property type="entry name" value="PHOSPHOLIPASE D"/>
    <property type="match status" value="1"/>
</dbReference>
<dbReference type="RefSeq" id="WP_340365151.1">
    <property type="nucleotide sequence ID" value="NZ_JBBKZV010000011.1"/>
</dbReference>
<comment type="caution">
    <text evidence="7">The sequence shown here is derived from an EMBL/GenBank/DDBJ whole genome shotgun (WGS) entry which is preliminary data.</text>
</comment>
<dbReference type="Pfam" id="PF13091">
    <property type="entry name" value="PLDc_2"/>
    <property type="match status" value="1"/>
</dbReference>
<evidence type="ECO:0000256" key="3">
    <source>
        <dbReference type="ARBA" id="ARBA00022801"/>
    </source>
</evidence>
<keyword evidence="4" id="KW-0443">Lipid metabolism</keyword>
<name>A0ABU8W3P5_9BURK</name>
<evidence type="ECO:0000256" key="5">
    <source>
        <dbReference type="SAM" id="MobiDB-lite"/>
    </source>
</evidence>
<sequence>HAAAGRGVRVRLLVWYDKLASAVQNNMPGYTGAQRGGGVTHAAGVPATTREKRSAVGLDSPPPVFGAKDWRTAEQLRHDNCVEWWRDVMGPVDKGDTRTRIELKLRGGSATADVQKSLVKQDSKEDPPSAAAPSHGGLVNEKSLLEDNATHHQKTILIDYAWKDGEKAVGFVMGLNSTTDYWDSEEHLFDTPLREVDWGRKTQTAQALPRNRPVSRDPYQDYASRIRGPALQGVHSNFIKAWVRAGGKRRADDGDNLPAQLKHCASPGSGIQIVRTQPQENADKTIKNVYWQATSFARNYIYIENQYFYYESWVRHLKKMRIDFMNGVQQAGASPQQSKLLHLIAVIPWPEDDGMVPRTYDMVKSLGEADSMPNQKKAMDAREDEWKRWESLPADKRMDPDNAPAWSPVYDSARQVKEPDKNHKTGELKDLGLKVLLARLVTQNRGKPMPRPEQDFRQIYIHSKLMLIDDAVFTLGSANLNVRSMAVDSELNMVTDDHLKAKELRQRVWTMHAGNYNKSAGGEGGPEAIKKAFESWQTVMENNKKIVDRGLKDSITGFVIPFQDKREIYFRHG</sequence>
<accession>A0ABU8W3P5</accession>
<dbReference type="EMBL" id="JBBKZV010000011">
    <property type="protein sequence ID" value="MEJ8824119.1"/>
    <property type="molecule type" value="Genomic_DNA"/>
</dbReference>
<dbReference type="InterPro" id="IPR015679">
    <property type="entry name" value="PLipase_D_fam"/>
</dbReference>
<reference evidence="7 8" key="1">
    <citation type="submission" date="2024-03" db="EMBL/GenBank/DDBJ databases">
        <title>Novel species of the genus Variovorax.</title>
        <authorList>
            <person name="Liu Q."/>
            <person name="Xin Y.-H."/>
        </authorList>
    </citation>
    <scope>NUCLEOTIDE SEQUENCE [LARGE SCALE GENOMIC DNA]</scope>
    <source>
        <strain evidence="7 8">KACC 18501</strain>
    </source>
</reference>
<dbReference type="Gene3D" id="3.30.870.10">
    <property type="entry name" value="Endonuclease Chain A"/>
    <property type="match status" value="2"/>
</dbReference>